<evidence type="ECO:0000313" key="2">
    <source>
        <dbReference type="Proteomes" id="UP000184499"/>
    </source>
</evidence>
<dbReference type="Proteomes" id="UP000184499">
    <property type="component" value="Unassembled WGS sequence"/>
</dbReference>
<sequence length="414" mass="46319">MALMTNKEQVDMGLSIKLRKEGVITTRKLPFEQSRNEEIEGLIARGVFNFVQYDPIKHASIRIFNSRLVNEIKGKATGTPFKKSRVITYAYNNEGKGMILTQSPTMQRASQRGSIVALAPSLSEKGISLSIRDITQAHLTYHKHHRERLVMVISTDDLCWLISTAKGASSVVVMQTDDTLILGSDEFAALDEKELAEAKFSAQPKDTLPPENPLIFNSCVLTQKEGDVAPVYIEQRARGAYIATICQPEADPTKADNAFNKRIMWQMKNLDRGIKYIAPFANNKDFSSQIGYEIILANEPTQDEESEIAGNLIHWSSTKRKRVTRSGLASEIYRMVGGVDIAIAIGTTIKIITDQLGSGKIPTIVCTDPYSVYECCLVKLGPSKEKRLIIDLMALRQSYERMRDNGNKVDQRQR</sequence>
<dbReference type="STRING" id="767769.A0A1L9U7W2"/>
<name>A0A1L9U7W2_ASPBC</name>
<dbReference type="EMBL" id="KV878693">
    <property type="protein sequence ID" value="OJJ67767.1"/>
    <property type="molecule type" value="Genomic_DNA"/>
</dbReference>
<dbReference type="OrthoDB" id="4368291at2759"/>
<dbReference type="GeneID" id="93580454"/>
<organism evidence="1 2">
    <name type="scientific">Aspergillus brasiliensis (strain CBS 101740 / IMI 381727 / IBT 21946)</name>
    <dbReference type="NCBI Taxonomy" id="767769"/>
    <lineage>
        <taxon>Eukaryota</taxon>
        <taxon>Fungi</taxon>
        <taxon>Dikarya</taxon>
        <taxon>Ascomycota</taxon>
        <taxon>Pezizomycotina</taxon>
        <taxon>Eurotiomycetes</taxon>
        <taxon>Eurotiomycetidae</taxon>
        <taxon>Eurotiales</taxon>
        <taxon>Aspergillaceae</taxon>
        <taxon>Aspergillus</taxon>
        <taxon>Aspergillus subgen. Circumdati</taxon>
    </lineage>
</organism>
<dbReference type="OMA" id="GEINDCT"/>
<keyword evidence="2" id="KW-1185">Reference proteome</keyword>
<dbReference type="AlphaFoldDB" id="A0A1L9U7W2"/>
<dbReference type="RefSeq" id="XP_067475016.1">
    <property type="nucleotide sequence ID" value="XM_067627966.1"/>
</dbReference>
<evidence type="ECO:0000313" key="1">
    <source>
        <dbReference type="EMBL" id="OJJ67767.1"/>
    </source>
</evidence>
<protein>
    <submittedName>
        <fullName evidence="1">Uncharacterized protein</fullName>
    </submittedName>
</protein>
<accession>A0A1L9U7W2</accession>
<proteinExistence type="predicted"/>
<dbReference type="VEuPathDB" id="FungiDB:ASPBRDRAFT_58843"/>
<reference evidence="2" key="1">
    <citation type="journal article" date="2017" name="Genome Biol.">
        <title>Comparative genomics reveals high biological diversity and specific adaptations in the industrially and medically important fungal genus Aspergillus.</title>
        <authorList>
            <person name="de Vries R.P."/>
            <person name="Riley R."/>
            <person name="Wiebenga A."/>
            <person name="Aguilar-Osorio G."/>
            <person name="Amillis S."/>
            <person name="Uchima C.A."/>
            <person name="Anderluh G."/>
            <person name="Asadollahi M."/>
            <person name="Askin M."/>
            <person name="Barry K."/>
            <person name="Battaglia E."/>
            <person name="Bayram O."/>
            <person name="Benocci T."/>
            <person name="Braus-Stromeyer S.A."/>
            <person name="Caldana C."/>
            <person name="Canovas D."/>
            <person name="Cerqueira G.C."/>
            <person name="Chen F."/>
            <person name="Chen W."/>
            <person name="Choi C."/>
            <person name="Clum A."/>
            <person name="Dos Santos R.A."/>
            <person name="Damasio A.R."/>
            <person name="Diallinas G."/>
            <person name="Emri T."/>
            <person name="Fekete E."/>
            <person name="Flipphi M."/>
            <person name="Freyberg S."/>
            <person name="Gallo A."/>
            <person name="Gournas C."/>
            <person name="Habgood R."/>
            <person name="Hainaut M."/>
            <person name="Harispe M.L."/>
            <person name="Henrissat B."/>
            <person name="Hilden K.S."/>
            <person name="Hope R."/>
            <person name="Hossain A."/>
            <person name="Karabika E."/>
            <person name="Karaffa L."/>
            <person name="Karanyi Z."/>
            <person name="Krasevec N."/>
            <person name="Kuo A."/>
            <person name="Kusch H."/>
            <person name="LaButti K."/>
            <person name="Lagendijk E.L."/>
            <person name="Lapidus A."/>
            <person name="Levasseur A."/>
            <person name="Lindquist E."/>
            <person name="Lipzen A."/>
            <person name="Logrieco A.F."/>
            <person name="MacCabe A."/>
            <person name="Maekelae M.R."/>
            <person name="Malavazi I."/>
            <person name="Melin P."/>
            <person name="Meyer V."/>
            <person name="Mielnichuk N."/>
            <person name="Miskei M."/>
            <person name="Molnar A.P."/>
            <person name="Mule G."/>
            <person name="Ngan C.Y."/>
            <person name="Orejas M."/>
            <person name="Orosz E."/>
            <person name="Ouedraogo J.P."/>
            <person name="Overkamp K.M."/>
            <person name="Park H.-S."/>
            <person name="Perrone G."/>
            <person name="Piumi F."/>
            <person name="Punt P.J."/>
            <person name="Ram A.F."/>
            <person name="Ramon A."/>
            <person name="Rauscher S."/>
            <person name="Record E."/>
            <person name="Riano-Pachon D.M."/>
            <person name="Robert V."/>
            <person name="Roehrig J."/>
            <person name="Ruller R."/>
            <person name="Salamov A."/>
            <person name="Salih N.S."/>
            <person name="Samson R.A."/>
            <person name="Sandor E."/>
            <person name="Sanguinetti M."/>
            <person name="Schuetze T."/>
            <person name="Sepcic K."/>
            <person name="Shelest E."/>
            <person name="Sherlock G."/>
            <person name="Sophianopoulou V."/>
            <person name="Squina F.M."/>
            <person name="Sun H."/>
            <person name="Susca A."/>
            <person name="Todd R.B."/>
            <person name="Tsang A."/>
            <person name="Unkles S.E."/>
            <person name="van de Wiele N."/>
            <person name="van Rossen-Uffink D."/>
            <person name="Oliveira J.V."/>
            <person name="Vesth T.C."/>
            <person name="Visser J."/>
            <person name="Yu J.-H."/>
            <person name="Zhou M."/>
            <person name="Andersen M.R."/>
            <person name="Archer D.B."/>
            <person name="Baker S.E."/>
            <person name="Benoit I."/>
            <person name="Brakhage A.A."/>
            <person name="Braus G.H."/>
            <person name="Fischer R."/>
            <person name="Frisvad J.C."/>
            <person name="Goldman G.H."/>
            <person name="Houbraken J."/>
            <person name="Oakley B."/>
            <person name="Pocsi I."/>
            <person name="Scazzocchio C."/>
            <person name="Seiboth B."/>
            <person name="vanKuyk P.A."/>
            <person name="Wortman J."/>
            <person name="Dyer P.S."/>
            <person name="Grigoriev I.V."/>
        </authorList>
    </citation>
    <scope>NUCLEOTIDE SEQUENCE [LARGE SCALE GENOMIC DNA]</scope>
    <source>
        <strain evidence="2">CBS 101740 / IMI 381727 / IBT 21946</strain>
    </source>
</reference>
<gene>
    <name evidence="1" type="ORF">ASPBRDRAFT_58843</name>
</gene>